<evidence type="ECO:0000259" key="3">
    <source>
        <dbReference type="Pfam" id="PF02737"/>
    </source>
</evidence>
<dbReference type="AlphaFoldDB" id="M9LR23"/>
<dbReference type="InterPro" id="IPR011042">
    <property type="entry name" value="6-blade_b-propeller_TolB-like"/>
</dbReference>
<proteinExistence type="predicted"/>
<accession>M9LR23</accession>
<dbReference type="Proteomes" id="UP000011976">
    <property type="component" value="Unassembled WGS sequence"/>
</dbReference>
<dbReference type="Gene3D" id="2.120.10.30">
    <property type="entry name" value="TolB, C-terminal domain"/>
    <property type="match status" value="2"/>
</dbReference>
<dbReference type="Gene3D" id="1.10.1040.10">
    <property type="entry name" value="N-(1-d-carboxylethyl)-l-norvaline Dehydrogenase, domain 2"/>
    <property type="match status" value="1"/>
</dbReference>
<evidence type="ECO:0000313" key="5">
    <source>
        <dbReference type="Proteomes" id="UP000011976"/>
    </source>
</evidence>
<dbReference type="OrthoDB" id="3041650at2759"/>
<dbReference type="InterPro" id="IPR006176">
    <property type="entry name" value="3-OHacyl-CoA_DH_NAD-bd"/>
</dbReference>
<dbReference type="InterPro" id="IPR008927">
    <property type="entry name" value="6-PGluconate_DH-like_C_sf"/>
</dbReference>
<dbReference type="SUPFAM" id="SSF48179">
    <property type="entry name" value="6-phosphogluconate dehydrogenase C-terminal domain-like"/>
    <property type="match status" value="1"/>
</dbReference>
<organism evidence="4 5">
    <name type="scientific">Pseudozyma antarctica (strain T-34)</name>
    <name type="common">Yeast</name>
    <name type="synonym">Candida antarctica</name>
    <dbReference type="NCBI Taxonomy" id="1151754"/>
    <lineage>
        <taxon>Eukaryota</taxon>
        <taxon>Fungi</taxon>
        <taxon>Dikarya</taxon>
        <taxon>Basidiomycota</taxon>
        <taxon>Ustilaginomycotina</taxon>
        <taxon>Ustilaginomycetes</taxon>
        <taxon>Ustilaginales</taxon>
        <taxon>Ustilaginaceae</taxon>
        <taxon>Moesziomyces</taxon>
    </lineage>
</organism>
<dbReference type="GO" id="GO:0006631">
    <property type="term" value="P:fatty acid metabolic process"/>
    <property type="evidence" value="ECO:0007669"/>
    <property type="project" value="InterPro"/>
</dbReference>
<dbReference type="PANTHER" id="PTHR48075:SF3">
    <property type="entry name" value="3-HYDROXYACYL-COA DEHYDROGENASE"/>
    <property type="match status" value="1"/>
</dbReference>
<dbReference type="SUPFAM" id="SSF51735">
    <property type="entry name" value="NAD(P)-binding Rossmann-fold domains"/>
    <property type="match status" value="1"/>
</dbReference>
<dbReference type="InterPro" id="IPR036291">
    <property type="entry name" value="NAD(P)-bd_dom_sf"/>
</dbReference>
<dbReference type="InterPro" id="IPR013328">
    <property type="entry name" value="6PGD_dom2"/>
</dbReference>
<dbReference type="InterPro" id="IPR000033">
    <property type="entry name" value="LDLR_classB_rpt"/>
</dbReference>
<dbReference type="STRING" id="1151754.M9LR23"/>
<dbReference type="Gene3D" id="3.40.50.720">
    <property type="entry name" value="NAD(P)-binding Rossmann-like Domain"/>
    <property type="match status" value="1"/>
</dbReference>
<dbReference type="EMBL" id="DF196781">
    <property type="protein sequence ID" value="GAC75286.1"/>
    <property type="molecule type" value="Genomic_DNA"/>
</dbReference>
<name>M9LR23_PSEA3</name>
<dbReference type="Pfam" id="PF02737">
    <property type="entry name" value="3HCDH_N"/>
    <property type="match status" value="1"/>
</dbReference>
<dbReference type="GO" id="GO:0070403">
    <property type="term" value="F:NAD+ binding"/>
    <property type="evidence" value="ECO:0007669"/>
    <property type="project" value="InterPro"/>
</dbReference>
<reference evidence="5" key="1">
    <citation type="journal article" date="2013" name="Genome Announc.">
        <title>Genome sequence of the basidiomycetous yeast Pseudozyma antarctica T-34, a producer of the glycolipid biosurfactants mannosylerythritol lipids.</title>
        <authorList>
            <person name="Morita T."/>
            <person name="Koike H."/>
            <person name="Koyama Y."/>
            <person name="Hagiwara H."/>
            <person name="Ito E."/>
            <person name="Fukuoka T."/>
            <person name="Imura T."/>
            <person name="Machida M."/>
            <person name="Kitamoto D."/>
        </authorList>
    </citation>
    <scope>NUCLEOTIDE SEQUENCE [LARGE SCALE GENOMIC DNA]</scope>
    <source>
        <strain evidence="5">T-34</strain>
    </source>
</reference>
<dbReference type="InterPro" id="IPR006108">
    <property type="entry name" value="3HC_DH_C"/>
</dbReference>
<feature type="domain" description="3-hydroxyacyl-CoA dehydrogenase C-terminal" evidence="2">
    <location>
        <begin position="189"/>
        <end position="284"/>
    </location>
</feature>
<dbReference type="Pfam" id="PF00725">
    <property type="entry name" value="3HCDH"/>
    <property type="match status" value="1"/>
</dbReference>
<evidence type="ECO:0000259" key="2">
    <source>
        <dbReference type="Pfam" id="PF00725"/>
    </source>
</evidence>
<evidence type="ECO:0000256" key="1">
    <source>
        <dbReference type="ARBA" id="ARBA00023002"/>
    </source>
</evidence>
<feature type="domain" description="3-hydroxyacyl-CoA dehydrogenase NAD binding" evidence="3">
    <location>
        <begin position="14"/>
        <end position="183"/>
    </location>
</feature>
<dbReference type="PANTHER" id="PTHR48075">
    <property type="entry name" value="3-HYDROXYACYL-COA DEHYDROGENASE FAMILY PROTEIN"/>
    <property type="match status" value="1"/>
</dbReference>
<dbReference type="SMART" id="SM00135">
    <property type="entry name" value="LY"/>
    <property type="match status" value="4"/>
</dbReference>
<protein>
    <submittedName>
        <fullName evidence="4">3-hydroxyacyl-CoA dehydrogenase</fullName>
    </submittedName>
</protein>
<dbReference type="SUPFAM" id="SSF63825">
    <property type="entry name" value="YWTD domain"/>
    <property type="match status" value="1"/>
</dbReference>
<sequence>MSRIDTNVEGRAHTIIGAGTLGRRIALMWITNGGLVHLFDSNEAALKSAEEYIEDTFPEVEANILPGTPKGELKLFTDRAKALEGAWLVTEAVPEVLQLKIDLLGDLDSVVSPNVIIATNSSSYTSTEMIEKVKHRHRIVNTHYYMPPEALPVEIMPNRWTDEAVAPLLIEQNKRHGFIPFHVRKESVGLIANRIWAAIKRESLYTYAEGVAEPSEIDSILEKVFGFYHGPFQGMDGVGLDVVRDIEMHYRTLRPGLPYLVIECLDEKIKQGKLGAKTGEGFYKHSKKPAADAAPSKRIVYLDIIEGKMKSVDTDGKAKKALVDGLKFMPDGVQIDSNGVAYFTNMGASAAENDGSIARVDLTKNSPEVTYIVEPGQTHTPKQIQLDEASGKLYWSDREGGRVQRCNLDGSGLETLYDAAPGEARPVQDGTKWCVGIAIDTKRGLVYWTQKGSSKGLVGRIFRASIELPSGATARKRTDVETLFHNLPEPIDLELDLASQKLFWTDRGDPPFGNSLNSADVSAPLDASNEPKEISRENIVAERFHEAIGLALDRENKIAYVSDLLGSLWSVGFNGEGRTQLLADDGNFTGIALAPKFRRS</sequence>
<keyword evidence="1" id="KW-0560">Oxidoreductase</keyword>
<gene>
    <name evidence="4" type="ORF">PANT_15c00001</name>
</gene>
<dbReference type="GO" id="GO:0016616">
    <property type="term" value="F:oxidoreductase activity, acting on the CH-OH group of donors, NAD or NADP as acceptor"/>
    <property type="evidence" value="ECO:0007669"/>
    <property type="project" value="InterPro"/>
</dbReference>
<evidence type="ECO:0000313" key="4">
    <source>
        <dbReference type="EMBL" id="GAC75286.1"/>
    </source>
</evidence>